<evidence type="ECO:0000313" key="3">
    <source>
        <dbReference type="EMBL" id="KAK3235281.1"/>
    </source>
</evidence>
<dbReference type="AlphaFoldDB" id="A0AAE0ENY4"/>
<evidence type="ECO:0000259" key="2">
    <source>
        <dbReference type="PROSITE" id="PS51391"/>
    </source>
</evidence>
<feature type="compositionally biased region" description="Pro residues" evidence="1">
    <location>
        <begin position="174"/>
        <end position="188"/>
    </location>
</feature>
<feature type="compositionally biased region" description="Pro residues" evidence="1">
    <location>
        <begin position="204"/>
        <end position="231"/>
    </location>
</feature>
<proteinExistence type="predicted"/>
<dbReference type="Proteomes" id="UP001190700">
    <property type="component" value="Unassembled WGS sequence"/>
</dbReference>
<dbReference type="SMART" id="SM00582">
    <property type="entry name" value="RPR"/>
    <property type="match status" value="1"/>
</dbReference>
<comment type="caution">
    <text evidence="3">The sequence shown here is derived from an EMBL/GenBank/DDBJ whole genome shotgun (WGS) entry which is preliminary data.</text>
</comment>
<protein>
    <recommendedName>
        <fullName evidence="2">CID domain-containing protein</fullName>
    </recommendedName>
</protein>
<gene>
    <name evidence="3" type="ORF">CYMTET_54506</name>
</gene>
<dbReference type="Pfam" id="PF04818">
    <property type="entry name" value="CID"/>
    <property type="match status" value="1"/>
</dbReference>
<evidence type="ECO:0000313" key="4">
    <source>
        <dbReference type="Proteomes" id="UP001190700"/>
    </source>
</evidence>
<dbReference type="InterPro" id="IPR008942">
    <property type="entry name" value="ENTH_VHS"/>
</dbReference>
<feature type="domain" description="CID" evidence="2">
    <location>
        <begin position="1"/>
        <end position="136"/>
    </location>
</feature>
<accession>A0AAE0ENY4</accession>
<dbReference type="EMBL" id="LGRX02035331">
    <property type="protein sequence ID" value="KAK3235281.1"/>
    <property type="molecule type" value="Genomic_DNA"/>
</dbReference>
<name>A0AAE0ENY4_9CHLO</name>
<dbReference type="SUPFAM" id="SSF48464">
    <property type="entry name" value="ENTH/VHS domain"/>
    <property type="match status" value="1"/>
</dbReference>
<sequence length="296" mass="32892">MVDASMEEFTELIKSVKHPSKSKIDKIVELALRDKKNYKHVTGQICHQLRKAKQSTRFVILCVMDAVCRKSREKYGSKDVYVPRFSIEFDKCIESIVNCGVDKTDKKDKIIKRWQQLNLFPSEKLSLCLAEPKFAGGDFTIRSPASVHSLDSPPPPQPEPEPEVYDPFNAGAPPGMPPMDPPENPPPSYSLLPASHRDHMRPGMPLPPPGLPSSAPLPPPPSKIPQQPPSPADIHAQDLQELMKVRAAFLPDHCSKQPLLLPLCGQYAELRCPASSLFRLHFPPSLPPARSLFPPA</sequence>
<dbReference type="Gene3D" id="1.25.40.90">
    <property type="match status" value="1"/>
</dbReference>
<dbReference type="PROSITE" id="PS51391">
    <property type="entry name" value="CID"/>
    <property type="match status" value="1"/>
</dbReference>
<feature type="region of interest" description="Disordered" evidence="1">
    <location>
        <begin position="145"/>
        <end position="233"/>
    </location>
</feature>
<dbReference type="InterPro" id="IPR006569">
    <property type="entry name" value="CID_dom"/>
</dbReference>
<reference evidence="3 4" key="1">
    <citation type="journal article" date="2015" name="Genome Biol. Evol.">
        <title>Comparative Genomics of a Bacterivorous Green Alga Reveals Evolutionary Causalities and Consequences of Phago-Mixotrophic Mode of Nutrition.</title>
        <authorList>
            <person name="Burns J.A."/>
            <person name="Paasch A."/>
            <person name="Narechania A."/>
            <person name="Kim E."/>
        </authorList>
    </citation>
    <scope>NUCLEOTIDE SEQUENCE [LARGE SCALE GENOMIC DNA]</scope>
    <source>
        <strain evidence="3 4">PLY_AMNH</strain>
    </source>
</reference>
<organism evidence="3 4">
    <name type="scientific">Cymbomonas tetramitiformis</name>
    <dbReference type="NCBI Taxonomy" id="36881"/>
    <lineage>
        <taxon>Eukaryota</taxon>
        <taxon>Viridiplantae</taxon>
        <taxon>Chlorophyta</taxon>
        <taxon>Pyramimonadophyceae</taxon>
        <taxon>Pyramimonadales</taxon>
        <taxon>Pyramimonadaceae</taxon>
        <taxon>Cymbomonas</taxon>
    </lineage>
</organism>
<keyword evidence="4" id="KW-1185">Reference proteome</keyword>
<evidence type="ECO:0000256" key="1">
    <source>
        <dbReference type="SAM" id="MobiDB-lite"/>
    </source>
</evidence>